<evidence type="ECO:0000313" key="8">
    <source>
        <dbReference type="Proteomes" id="UP001266305"/>
    </source>
</evidence>
<keyword evidence="2" id="KW-0808">Transferase</keyword>
<keyword evidence="8" id="KW-1185">Reference proteome</keyword>
<accession>A0ABQ9TDE2</accession>
<keyword evidence="1" id="KW-0723">Serine/threonine-protein kinase</keyword>
<dbReference type="PANTHER" id="PTHR24353:SF37">
    <property type="entry name" value="CAMP-DEPENDENT PROTEIN KINASE CATALYTIC SUBUNIT PRKX"/>
    <property type="match status" value="1"/>
</dbReference>
<dbReference type="Proteomes" id="UP001266305">
    <property type="component" value="Unassembled WGS sequence"/>
</dbReference>
<evidence type="ECO:0000256" key="1">
    <source>
        <dbReference type="ARBA" id="ARBA00022527"/>
    </source>
</evidence>
<evidence type="ECO:0000313" key="7">
    <source>
        <dbReference type="EMBL" id="KAK2082746.1"/>
    </source>
</evidence>
<comment type="caution">
    <text evidence="7">The sequence shown here is derived from an EMBL/GenBank/DDBJ whole genome shotgun (WGS) entry which is preliminary data.</text>
</comment>
<evidence type="ECO:0000256" key="2">
    <source>
        <dbReference type="ARBA" id="ARBA00022679"/>
    </source>
</evidence>
<keyword evidence="5" id="KW-0067">ATP-binding</keyword>
<evidence type="ECO:0000256" key="3">
    <source>
        <dbReference type="ARBA" id="ARBA00022741"/>
    </source>
</evidence>
<evidence type="ECO:0000256" key="5">
    <source>
        <dbReference type="ARBA" id="ARBA00022840"/>
    </source>
</evidence>
<feature type="domain" description="AGC-kinase C-terminal" evidence="6">
    <location>
        <begin position="57"/>
        <end position="132"/>
    </location>
</feature>
<organism evidence="7 8">
    <name type="scientific">Saguinus oedipus</name>
    <name type="common">Cotton-top tamarin</name>
    <name type="synonym">Oedipomidas oedipus</name>
    <dbReference type="NCBI Taxonomy" id="9490"/>
    <lineage>
        <taxon>Eukaryota</taxon>
        <taxon>Metazoa</taxon>
        <taxon>Chordata</taxon>
        <taxon>Craniata</taxon>
        <taxon>Vertebrata</taxon>
        <taxon>Euteleostomi</taxon>
        <taxon>Mammalia</taxon>
        <taxon>Eutheria</taxon>
        <taxon>Euarchontoglires</taxon>
        <taxon>Primates</taxon>
        <taxon>Haplorrhini</taxon>
        <taxon>Platyrrhini</taxon>
        <taxon>Cebidae</taxon>
        <taxon>Callitrichinae</taxon>
        <taxon>Saguinus</taxon>
    </lineage>
</organism>
<name>A0ABQ9TDE2_SAGOE</name>
<dbReference type="InterPro" id="IPR000961">
    <property type="entry name" value="AGC-kinase_C"/>
</dbReference>
<evidence type="ECO:0000256" key="4">
    <source>
        <dbReference type="ARBA" id="ARBA00022777"/>
    </source>
</evidence>
<evidence type="ECO:0000259" key="6">
    <source>
        <dbReference type="PROSITE" id="PS51285"/>
    </source>
</evidence>
<dbReference type="PROSITE" id="PS51285">
    <property type="entry name" value="AGC_KINASE_CTER"/>
    <property type="match status" value="1"/>
</dbReference>
<keyword evidence="4" id="KW-0418">Kinase</keyword>
<proteinExistence type="predicted"/>
<dbReference type="SMART" id="SM00133">
    <property type="entry name" value="S_TK_X"/>
    <property type="match status" value="1"/>
</dbReference>
<sequence length="132" mass="14804">MARKEKHQNKALGLVANSVAVLSVGVFFTPESICIREQPAAAPNNGANDVKRHRWFRAVDWEAVPQRKLKQSSLLYECLSANRLPDCLSFCPPIVPKISGDGDTSNFETYPENDWDTATPVPQKDLEIFKNF</sequence>
<gene>
    <name evidence="7" type="ORF">P7K49_037982</name>
</gene>
<dbReference type="EMBL" id="JASSZA010000023">
    <property type="protein sequence ID" value="KAK2082746.1"/>
    <property type="molecule type" value="Genomic_DNA"/>
</dbReference>
<reference evidence="7 8" key="1">
    <citation type="submission" date="2023-05" db="EMBL/GenBank/DDBJ databases">
        <title>B98-5 Cell Line De Novo Hybrid Assembly: An Optical Mapping Approach.</title>
        <authorList>
            <person name="Kananen K."/>
            <person name="Auerbach J.A."/>
            <person name="Kautto E."/>
            <person name="Blachly J.S."/>
        </authorList>
    </citation>
    <scope>NUCLEOTIDE SEQUENCE [LARGE SCALE GENOMIC DNA]</scope>
    <source>
        <strain evidence="7">B95-8</strain>
        <tissue evidence="7">Cell line</tissue>
    </source>
</reference>
<keyword evidence="3" id="KW-0547">Nucleotide-binding</keyword>
<protein>
    <recommendedName>
        <fullName evidence="6">AGC-kinase C-terminal domain-containing protein</fullName>
    </recommendedName>
</protein>
<dbReference type="PANTHER" id="PTHR24353">
    <property type="entry name" value="CYCLIC NUCLEOTIDE-DEPENDENT PROTEIN KINASE"/>
    <property type="match status" value="1"/>
</dbReference>